<accession>A0ACC8EL01</accession>
<sequence length="538" mass="58648">MRRKVVEEWENKYTWNSFHDLNNLTQGTLEAWPVLNINLNKDPNVIPTVEGGVLWGDSLNKTFYVFGGAITAGLPGEFHLFGYDIINDRWWDFGAPKTTWLNIPYYGAGVGVSQTGEGYYYGGWISNTSMQGWTNPPTMSSSLYKYQYDQNRFTLANSPTDNLARAEGTMVWIPAGDNSGMFVYLGGIYGLSNGTTAAQPMNEILVYDPGSNEWFTQTATGQVPPNRRRHCADVAWAPDQSSYNIYVWGGLGVPPPVTNFTAYSDIYVLTLPSFTWVKLWPDHNTNASYQSGHYSSTCNMVKSQSQMIVIGGKYPDNPDICDLADGYWAEHNLWTGTLNNQGDNGTYWALYNPNVTTNVIPDDVYNVTGGTKNGGATLLAPKSGWDQGNAAGLGSLLMRKPTFTRQAIRGGPTSSPTNTTTPTSPPSPPSPHKLSAGAIAGIAIGGAAALILIFVAWCVIGMRLWKKRQEHRRQSQVTQLTQGSSPYPGYGPSTMSPLSVPEQWAPGPGGSPVPGSPVPVSPPPIELPAGQQRWNNKP</sequence>
<reference evidence="1 2" key="1">
    <citation type="journal article" date="2016" name="Nat. Commun.">
        <title>Ectomycorrhizal ecology is imprinted in the genome of the dominant symbiotic fungus Cenococcum geophilum.</title>
        <authorList>
            <consortium name="DOE Joint Genome Institute"/>
            <person name="Peter M."/>
            <person name="Kohler A."/>
            <person name="Ohm R.A."/>
            <person name="Kuo A."/>
            <person name="Krutzmann J."/>
            <person name="Morin E."/>
            <person name="Arend M."/>
            <person name="Barry K.W."/>
            <person name="Binder M."/>
            <person name="Choi C."/>
            <person name="Clum A."/>
            <person name="Copeland A."/>
            <person name="Grisel N."/>
            <person name="Haridas S."/>
            <person name="Kipfer T."/>
            <person name="LaButti K."/>
            <person name="Lindquist E."/>
            <person name="Lipzen A."/>
            <person name="Maire R."/>
            <person name="Meier B."/>
            <person name="Mihaltcheva S."/>
            <person name="Molinier V."/>
            <person name="Murat C."/>
            <person name="Poggeler S."/>
            <person name="Quandt C.A."/>
            <person name="Sperisen C."/>
            <person name="Tritt A."/>
            <person name="Tisserant E."/>
            <person name="Crous P.W."/>
            <person name="Henrissat B."/>
            <person name="Nehls U."/>
            <person name="Egli S."/>
            <person name="Spatafora J.W."/>
            <person name="Grigoriev I.V."/>
            <person name="Martin F.M."/>
        </authorList>
    </citation>
    <scope>NUCLEOTIDE SEQUENCE [LARGE SCALE GENOMIC DNA]</scope>
    <source>
        <strain evidence="1 2">1.58</strain>
    </source>
</reference>
<name>A0ACC8EL01_9PEZI</name>
<proteinExistence type="predicted"/>
<protein>
    <submittedName>
        <fullName evidence="1">Uncharacterized protein</fullName>
    </submittedName>
</protein>
<keyword evidence="2" id="KW-1185">Reference proteome</keyword>
<gene>
    <name evidence="1" type="ORF">K441DRAFT_709645</name>
</gene>
<dbReference type="EMBL" id="KV748282">
    <property type="protein sequence ID" value="OCK86862.1"/>
    <property type="molecule type" value="Genomic_DNA"/>
</dbReference>
<evidence type="ECO:0000313" key="2">
    <source>
        <dbReference type="Proteomes" id="UP000250078"/>
    </source>
</evidence>
<evidence type="ECO:0000313" key="1">
    <source>
        <dbReference type="EMBL" id="OCK86862.1"/>
    </source>
</evidence>
<organism evidence="1 2">
    <name type="scientific">Cenococcum geophilum 1.58</name>
    <dbReference type="NCBI Taxonomy" id="794803"/>
    <lineage>
        <taxon>Eukaryota</taxon>
        <taxon>Fungi</taxon>
        <taxon>Dikarya</taxon>
        <taxon>Ascomycota</taxon>
        <taxon>Pezizomycotina</taxon>
        <taxon>Dothideomycetes</taxon>
        <taxon>Pleosporomycetidae</taxon>
        <taxon>Gloniales</taxon>
        <taxon>Gloniaceae</taxon>
        <taxon>Cenococcum</taxon>
    </lineage>
</organism>
<dbReference type="Proteomes" id="UP000250078">
    <property type="component" value="Unassembled WGS sequence"/>
</dbReference>